<gene>
    <name evidence="1" type="ORF">FHS74_001994</name>
</gene>
<dbReference type="RefSeq" id="WP_184799948.1">
    <property type="nucleotide sequence ID" value="NZ_JACIIZ010000005.1"/>
</dbReference>
<proteinExistence type="predicted"/>
<accession>A0A7X0ECA9</accession>
<evidence type="ECO:0008006" key="3">
    <source>
        <dbReference type="Google" id="ProtNLM"/>
    </source>
</evidence>
<organism evidence="1 2">
    <name type="scientific">Nitrospirillum iridis</name>
    <dbReference type="NCBI Taxonomy" id="765888"/>
    <lineage>
        <taxon>Bacteria</taxon>
        <taxon>Pseudomonadati</taxon>
        <taxon>Pseudomonadota</taxon>
        <taxon>Alphaproteobacteria</taxon>
        <taxon>Rhodospirillales</taxon>
        <taxon>Azospirillaceae</taxon>
        <taxon>Nitrospirillum</taxon>
    </lineage>
</organism>
<reference evidence="1 2" key="1">
    <citation type="submission" date="2020-08" db="EMBL/GenBank/DDBJ databases">
        <title>Genomic Encyclopedia of Type Strains, Phase IV (KMG-IV): sequencing the most valuable type-strain genomes for metagenomic binning, comparative biology and taxonomic classification.</title>
        <authorList>
            <person name="Goeker M."/>
        </authorList>
    </citation>
    <scope>NUCLEOTIDE SEQUENCE [LARGE SCALE GENOMIC DNA]</scope>
    <source>
        <strain evidence="1 2">DSM 22198</strain>
    </source>
</reference>
<keyword evidence="2" id="KW-1185">Reference proteome</keyword>
<evidence type="ECO:0000313" key="1">
    <source>
        <dbReference type="EMBL" id="MBB6251443.1"/>
    </source>
</evidence>
<dbReference type="Proteomes" id="UP000539175">
    <property type="component" value="Unassembled WGS sequence"/>
</dbReference>
<dbReference type="EMBL" id="JACIIZ010000005">
    <property type="protein sequence ID" value="MBB6251443.1"/>
    <property type="molecule type" value="Genomic_DNA"/>
</dbReference>
<comment type="caution">
    <text evidence="1">The sequence shown here is derived from an EMBL/GenBank/DDBJ whole genome shotgun (WGS) entry which is preliminary data.</text>
</comment>
<protein>
    <recommendedName>
        <fullName evidence="3">Tip attachment protein J domain-containing protein</fullName>
    </recommendedName>
</protein>
<name>A0A7X0ECA9_9PROT</name>
<evidence type="ECO:0000313" key="2">
    <source>
        <dbReference type="Proteomes" id="UP000539175"/>
    </source>
</evidence>
<sequence>MPYLADFYPYRVSAGAEVLLPFSDVGFVTGPGDSPPNTLYERAIDVPLTETRSLTSGDTVGGYSSPSGGTITITNMDGSRNAIVGPDYRWSGRRFVLYYTDKDSPTLADFQVARTGVVDQVIGGTTITIRILDRSARFDVPATTGTFAGTGGIEGTAEMAGRGLPWAYGDVVQVSPVSLGALLIYMVDKRGFTALVWVKDGGKVLPSAGPDVATYAALAALSMSGYDYATCKALGLIRLATDTASTLIVRVQGITVSGTYVTSFPDIVRHIVTTMGDMTSGDINAASLAAFAALPGGSAALAYYHDGASDVTIRQVVDELASDVGACWGFDLLDQLYMVRFDAPADTPDYTVTDRDYTELVPQEVPRRLRNCTLGYEWHYTVLDDSSILPGAGTVPEADKPGLKAQCLWAPTATNADVAAHELLYSDVRVQTHFVNSADTEFEANRRAVVYGDWSAAYSLTMPLIPGLLPGCTVAIVDPVWVPGGSHSIVVTSVQPAGSSNLMTVTGRG</sequence>
<dbReference type="AlphaFoldDB" id="A0A7X0ECA9"/>